<dbReference type="Proteomes" id="UP000688947">
    <property type="component" value="Unassembled WGS sequence"/>
</dbReference>
<gene>
    <name evidence="3" type="ORF">JG687_00011247</name>
</gene>
<feature type="region of interest" description="Disordered" evidence="2">
    <location>
        <begin position="1"/>
        <end position="25"/>
    </location>
</feature>
<organism evidence="3 4">
    <name type="scientific">Phytophthora cactorum</name>
    <dbReference type="NCBI Taxonomy" id="29920"/>
    <lineage>
        <taxon>Eukaryota</taxon>
        <taxon>Sar</taxon>
        <taxon>Stramenopiles</taxon>
        <taxon>Oomycota</taxon>
        <taxon>Peronosporomycetes</taxon>
        <taxon>Peronosporales</taxon>
        <taxon>Peronosporaceae</taxon>
        <taxon>Phytophthora</taxon>
    </lineage>
</organism>
<keyword evidence="1" id="KW-0175">Coiled coil</keyword>
<reference evidence="3" key="1">
    <citation type="submission" date="2021-01" db="EMBL/GenBank/DDBJ databases">
        <title>Phytophthora aleatoria, a newly-described species from Pinus radiata is distinct from Phytophthora cactorum isolates based on comparative genomics.</title>
        <authorList>
            <person name="Mcdougal R."/>
            <person name="Panda P."/>
            <person name="Williams N."/>
            <person name="Studholme D.J."/>
        </authorList>
    </citation>
    <scope>NUCLEOTIDE SEQUENCE</scope>
    <source>
        <strain evidence="3">NZFS 3830</strain>
    </source>
</reference>
<accession>A0A8T1U9N9</accession>
<evidence type="ECO:0000313" key="4">
    <source>
        <dbReference type="Proteomes" id="UP000688947"/>
    </source>
</evidence>
<evidence type="ECO:0008006" key="5">
    <source>
        <dbReference type="Google" id="ProtNLM"/>
    </source>
</evidence>
<feature type="coiled-coil region" evidence="1">
    <location>
        <begin position="345"/>
        <end position="392"/>
    </location>
</feature>
<evidence type="ECO:0000256" key="1">
    <source>
        <dbReference type="SAM" id="Coils"/>
    </source>
</evidence>
<dbReference type="AlphaFoldDB" id="A0A8T1U9N9"/>
<protein>
    <recommendedName>
        <fullName evidence="5">BZIP domain-containing protein</fullName>
    </recommendedName>
</protein>
<comment type="caution">
    <text evidence="3">The sequence shown here is derived from an EMBL/GenBank/DDBJ whole genome shotgun (WGS) entry which is preliminary data.</text>
</comment>
<dbReference type="CDD" id="cd14686">
    <property type="entry name" value="bZIP"/>
    <property type="match status" value="1"/>
</dbReference>
<proteinExistence type="predicted"/>
<evidence type="ECO:0000256" key="2">
    <source>
        <dbReference type="SAM" id="MobiDB-lite"/>
    </source>
</evidence>
<sequence length="553" mass="63441">MARSRERSPADLETHRLKNRECMRKARQRQRKELQEMQTTVFALEKQYAELSQRSAQAAQNNDPAVSQMCQDRKFAEAVAGAKRLGAENLYLQTLLKQNIIWEHQVQRVVDYDASDIVCATSTQSHTWQLNLDVLDEAQAEKELGFHRLTDWEFTRIILDNKSDTRNIGIRLLQRDNSTRIRRMQAFGWEIVQRIEGGVMEFVFTKKFSDLKVHEILQTKLSTDMELERSRKIKAETRRLQVIQWMGPNAFVFVHDVSSTGDIAVFWSVVARFLIEDTRDFPLNGSDLEDKTSGLVKGTGYILGTNSVNTDKAQHLSEEALAGKLAWADVALSVGIYDVVDPVSCETCQRKLTAAEQEAPRVKNRVGTRKIRQRQRQELLEMKTTVVELDKEYAERCSQAEAAGKDTELLAALQMDESDDPVHPDLVVLAKQLGAEKLLLRTMLKQKAVWTLQIQHILGFEANSLAAAQKIEGNVIAQLDTVDEVQAEEELEFHPLTEWDLSRTILHNKRNIHHVENRLNPPVMEFVFLKKFTNLNVLDIMHKTWTNDKVQDR</sequence>
<evidence type="ECO:0000313" key="3">
    <source>
        <dbReference type="EMBL" id="KAG6955389.1"/>
    </source>
</evidence>
<name>A0A8T1U9N9_9STRA</name>
<dbReference type="OrthoDB" id="124127at2759"/>
<dbReference type="EMBL" id="JAENGZ010000679">
    <property type="protein sequence ID" value="KAG6955389.1"/>
    <property type="molecule type" value="Genomic_DNA"/>
</dbReference>
<dbReference type="VEuPathDB" id="FungiDB:PC110_g16129"/>
<feature type="compositionally biased region" description="Basic and acidic residues" evidence="2">
    <location>
        <begin position="1"/>
        <end position="24"/>
    </location>
</feature>